<protein>
    <submittedName>
        <fullName evidence="2">Uncharacterized protein</fullName>
    </submittedName>
</protein>
<reference evidence="2 3" key="1">
    <citation type="submission" date="2018-08" db="EMBL/GenBank/DDBJ databases">
        <title>Chitinophaga sp. K20C18050901, a novel bacterium isolated from forest soil.</title>
        <authorList>
            <person name="Wang C."/>
        </authorList>
    </citation>
    <scope>NUCLEOTIDE SEQUENCE [LARGE SCALE GENOMIC DNA]</scope>
    <source>
        <strain evidence="2 3">K20C18050901</strain>
    </source>
</reference>
<dbReference type="Proteomes" id="UP000261174">
    <property type="component" value="Unassembled WGS sequence"/>
</dbReference>
<dbReference type="AlphaFoldDB" id="A0A3E1P2V4"/>
<sequence length="167" mass="19407">MSRVSENEHEIKEEQKVDKNNENQHKSGKNRKKNKQIDLRRGVSSAVATVVQGEFEIKQTLNPPGYKKRKKDNEGTGKKIRFFDIISIVNDLPRTLQRKIIADCNWSESMYYNKFRVDISPSLINGSTLKVTSHAELKTIIKIYVDIVEERLQILQSMKSELEMEKQ</sequence>
<evidence type="ECO:0000256" key="1">
    <source>
        <dbReference type="SAM" id="MobiDB-lite"/>
    </source>
</evidence>
<gene>
    <name evidence="2" type="ORF">DXN04_14295</name>
</gene>
<feature type="compositionally biased region" description="Basic and acidic residues" evidence="1">
    <location>
        <begin position="1"/>
        <end position="25"/>
    </location>
</feature>
<feature type="region of interest" description="Disordered" evidence="1">
    <location>
        <begin position="1"/>
        <end position="42"/>
    </location>
</feature>
<proteinExistence type="predicted"/>
<evidence type="ECO:0000313" key="2">
    <source>
        <dbReference type="EMBL" id="RFM34444.1"/>
    </source>
</evidence>
<keyword evidence="3" id="KW-1185">Reference proteome</keyword>
<name>A0A3E1P2V4_9BACT</name>
<comment type="caution">
    <text evidence="2">The sequence shown here is derived from an EMBL/GenBank/DDBJ whole genome shotgun (WGS) entry which is preliminary data.</text>
</comment>
<dbReference type="EMBL" id="QTJV01000004">
    <property type="protein sequence ID" value="RFM34444.1"/>
    <property type="molecule type" value="Genomic_DNA"/>
</dbReference>
<dbReference type="RefSeq" id="WP_116854027.1">
    <property type="nucleotide sequence ID" value="NZ_QTJV01000004.1"/>
</dbReference>
<evidence type="ECO:0000313" key="3">
    <source>
        <dbReference type="Proteomes" id="UP000261174"/>
    </source>
</evidence>
<organism evidence="2 3">
    <name type="scientific">Chitinophaga silvisoli</name>
    <dbReference type="NCBI Taxonomy" id="2291814"/>
    <lineage>
        <taxon>Bacteria</taxon>
        <taxon>Pseudomonadati</taxon>
        <taxon>Bacteroidota</taxon>
        <taxon>Chitinophagia</taxon>
        <taxon>Chitinophagales</taxon>
        <taxon>Chitinophagaceae</taxon>
        <taxon>Chitinophaga</taxon>
    </lineage>
</organism>
<accession>A0A3E1P2V4</accession>